<keyword evidence="8" id="KW-0539">Nucleus</keyword>
<dbReference type="InterPro" id="IPR020568">
    <property type="entry name" value="Ribosomal_Su5_D2-typ_SF"/>
</dbReference>
<keyword evidence="13" id="KW-1185">Reference proteome</keyword>
<dbReference type="GO" id="GO:0000176">
    <property type="term" value="C:nuclear exosome (RNase complex)"/>
    <property type="evidence" value="ECO:0007669"/>
    <property type="project" value="TreeGrafter"/>
</dbReference>
<dbReference type="GO" id="GO:0034476">
    <property type="term" value="P:U5 snRNA 3'-end processing"/>
    <property type="evidence" value="ECO:0007669"/>
    <property type="project" value="TreeGrafter"/>
</dbReference>
<dbReference type="AlphaFoldDB" id="A0A8H7QYW7"/>
<dbReference type="GO" id="GO:0016075">
    <property type="term" value="P:rRNA catabolic process"/>
    <property type="evidence" value="ECO:0007669"/>
    <property type="project" value="TreeGrafter"/>
</dbReference>
<evidence type="ECO:0000256" key="1">
    <source>
        <dbReference type="ARBA" id="ARBA00004496"/>
    </source>
</evidence>
<dbReference type="GO" id="GO:0071038">
    <property type="term" value="P:TRAMP-dependent tRNA surveillance pathway"/>
    <property type="evidence" value="ECO:0007669"/>
    <property type="project" value="TreeGrafter"/>
</dbReference>
<evidence type="ECO:0000313" key="13">
    <source>
        <dbReference type="Proteomes" id="UP000603453"/>
    </source>
</evidence>
<keyword evidence="4" id="KW-0963">Cytoplasm</keyword>
<keyword evidence="7" id="KW-0694">RNA-binding</keyword>
<gene>
    <name evidence="12" type="ORF">INT47_001437</name>
</gene>
<evidence type="ECO:0000256" key="4">
    <source>
        <dbReference type="ARBA" id="ARBA00022490"/>
    </source>
</evidence>
<dbReference type="GO" id="GO:0000177">
    <property type="term" value="C:cytoplasmic exosome (RNase complex)"/>
    <property type="evidence" value="ECO:0007669"/>
    <property type="project" value="TreeGrafter"/>
</dbReference>
<sequence length="278" mass="30657">MSTSVENFEIFSRIQPQEYLKRFLDQDVRPDGRLLNQFRKTMITSGAISTANASAMVRLGGTTVVCGIKAEVCEPKLNVPNQGYLVPNVELSPLCSPKFKPGPPSEKAQAVSEFINQLFIKSNIFPLESLCIEEGKAVWVLYADIVCLNYDGNILDASLLALTTALKDLKLPKAEVSPSMVVEVDATTYTEAIQLSRFPVSSTFCIFNNPQVILSDPNDTEESLAKEVVTIVTDLDHNLVRIYKNGGTTIDVNGLKQCIENAKKRTNEIKLLIDEALL</sequence>
<evidence type="ECO:0000256" key="8">
    <source>
        <dbReference type="ARBA" id="ARBA00023242"/>
    </source>
</evidence>
<evidence type="ECO:0000259" key="10">
    <source>
        <dbReference type="Pfam" id="PF01138"/>
    </source>
</evidence>
<dbReference type="GO" id="GO:0005730">
    <property type="term" value="C:nucleolus"/>
    <property type="evidence" value="ECO:0007669"/>
    <property type="project" value="UniProtKB-SubCell"/>
</dbReference>
<dbReference type="GO" id="GO:0034475">
    <property type="term" value="P:U4 snRNA 3'-end processing"/>
    <property type="evidence" value="ECO:0007669"/>
    <property type="project" value="TreeGrafter"/>
</dbReference>
<evidence type="ECO:0000256" key="7">
    <source>
        <dbReference type="ARBA" id="ARBA00022884"/>
    </source>
</evidence>
<dbReference type="GO" id="GO:0034473">
    <property type="term" value="P:U1 snRNA 3'-end processing"/>
    <property type="evidence" value="ECO:0007669"/>
    <property type="project" value="TreeGrafter"/>
</dbReference>
<evidence type="ECO:0000259" key="11">
    <source>
        <dbReference type="Pfam" id="PF03725"/>
    </source>
</evidence>
<name>A0A8H7QYW7_9FUNG</name>
<dbReference type="Gene3D" id="3.30.230.70">
    <property type="entry name" value="GHMP Kinase, N-terminal domain"/>
    <property type="match status" value="1"/>
</dbReference>
<keyword evidence="5" id="KW-0698">rRNA processing</keyword>
<accession>A0A8H7QYW7</accession>
<dbReference type="Pfam" id="PF03725">
    <property type="entry name" value="RNase_PH_C"/>
    <property type="match status" value="1"/>
</dbReference>
<evidence type="ECO:0000256" key="5">
    <source>
        <dbReference type="ARBA" id="ARBA00022552"/>
    </source>
</evidence>
<feature type="domain" description="Exoribonuclease phosphorolytic" evidence="11">
    <location>
        <begin position="198"/>
        <end position="265"/>
    </location>
</feature>
<dbReference type="GO" id="GO:0071035">
    <property type="term" value="P:nuclear polyadenylation-dependent rRNA catabolic process"/>
    <property type="evidence" value="ECO:0007669"/>
    <property type="project" value="TreeGrafter"/>
</dbReference>
<dbReference type="FunFam" id="3.30.230.70:FF:000017">
    <property type="entry name" value="Exosome complex component Rrp42"/>
    <property type="match status" value="1"/>
</dbReference>
<dbReference type="InterPro" id="IPR033196">
    <property type="entry name" value="Rrp43"/>
</dbReference>
<dbReference type="PANTHER" id="PTHR11097:SF9">
    <property type="entry name" value="EXOSOME COMPLEX COMPONENT RRP43"/>
    <property type="match status" value="1"/>
</dbReference>
<dbReference type="InterPro" id="IPR036345">
    <property type="entry name" value="ExoRNase_PH_dom2_sf"/>
</dbReference>
<dbReference type="SUPFAM" id="SSF54211">
    <property type="entry name" value="Ribosomal protein S5 domain 2-like"/>
    <property type="match status" value="1"/>
</dbReference>
<evidence type="ECO:0000313" key="12">
    <source>
        <dbReference type="EMBL" id="KAG2201349.1"/>
    </source>
</evidence>
<dbReference type="Proteomes" id="UP000603453">
    <property type="component" value="Unassembled WGS sequence"/>
</dbReference>
<proteinExistence type="inferred from homology"/>
<dbReference type="InterPro" id="IPR050590">
    <property type="entry name" value="Exosome_comp_Rrp42_subfam"/>
</dbReference>
<protein>
    <recommendedName>
        <fullName evidence="9">Ribosomal RNA-processing protein 43</fullName>
    </recommendedName>
</protein>
<dbReference type="EMBL" id="JAEPRD010000072">
    <property type="protein sequence ID" value="KAG2201349.1"/>
    <property type="molecule type" value="Genomic_DNA"/>
</dbReference>
<evidence type="ECO:0000256" key="2">
    <source>
        <dbReference type="ARBA" id="ARBA00004604"/>
    </source>
</evidence>
<evidence type="ECO:0000256" key="9">
    <source>
        <dbReference type="ARBA" id="ARBA00030617"/>
    </source>
</evidence>
<evidence type="ECO:0000256" key="6">
    <source>
        <dbReference type="ARBA" id="ARBA00022835"/>
    </source>
</evidence>
<organism evidence="12 13">
    <name type="scientific">Mucor saturninus</name>
    <dbReference type="NCBI Taxonomy" id="64648"/>
    <lineage>
        <taxon>Eukaryota</taxon>
        <taxon>Fungi</taxon>
        <taxon>Fungi incertae sedis</taxon>
        <taxon>Mucoromycota</taxon>
        <taxon>Mucoromycotina</taxon>
        <taxon>Mucoromycetes</taxon>
        <taxon>Mucorales</taxon>
        <taxon>Mucorineae</taxon>
        <taxon>Mucoraceae</taxon>
        <taxon>Mucor</taxon>
    </lineage>
</organism>
<dbReference type="InterPro" id="IPR001247">
    <property type="entry name" value="ExoRNase_PH_dom1"/>
</dbReference>
<comment type="subcellular location">
    <subcellularLocation>
        <location evidence="1">Cytoplasm</location>
    </subcellularLocation>
    <subcellularLocation>
        <location evidence="2">Nucleus</location>
        <location evidence="2">Nucleolus</location>
    </subcellularLocation>
</comment>
<dbReference type="GO" id="GO:0071028">
    <property type="term" value="P:nuclear mRNA surveillance"/>
    <property type="evidence" value="ECO:0007669"/>
    <property type="project" value="TreeGrafter"/>
</dbReference>
<keyword evidence="6" id="KW-0271">Exosome</keyword>
<dbReference type="PANTHER" id="PTHR11097">
    <property type="entry name" value="EXOSOME COMPLEX EXONUCLEASE RIBOSOMAL RNA PROCESSING PROTEIN"/>
    <property type="match status" value="1"/>
</dbReference>
<evidence type="ECO:0000256" key="3">
    <source>
        <dbReference type="ARBA" id="ARBA00006678"/>
    </source>
</evidence>
<reference evidence="12" key="1">
    <citation type="submission" date="2020-12" db="EMBL/GenBank/DDBJ databases">
        <title>Metabolic potential, ecology and presence of endohyphal bacteria is reflected in genomic diversity of Mucoromycotina.</title>
        <authorList>
            <person name="Muszewska A."/>
            <person name="Okrasinska A."/>
            <person name="Steczkiewicz K."/>
            <person name="Drgas O."/>
            <person name="Orlowska M."/>
            <person name="Perlinska-Lenart U."/>
            <person name="Aleksandrzak-Piekarczyk T."/>
            <person name="Szatraj K."/>
            <person name="Zielenkiewicz U."/>
            <person name="Pilsyk S."/>
            <person name="Malc E."/>
            <person name="Mieczkowski P."/>
            <person name="Kruszewska J.S."/>
            <person name="Biernat P."/>
            <person name="Pawlowska J."/>
        </authorList>
    </citation>
    <scope>NUCLEOTIDE SEQUENCE</scope>
    <source>
        <strain evidence="12">WA0000017839</strain>
    </source>
</reference>
<comment type="similarity">
    <text evidence="3">Belongs to the RNase PH family.</text>
</comment>
<dbReference type="CDD" id="cd11369">
    <property type="entry name" value="RNase_PH_RRP43"/>
    <property type="match status" value="1"/>
</dbReference>
<dbReference type="SUPFAM" id="SSF55666">
    <property type="entry name" value="Ribonuclease PH domain 2-like"/>
    <property type="match status" value="1"/>
</dbReference>
<dbReference type="Pfam" id="PF01138">
    <property type="entry name" value="RNase_PH"/>
    <property type="match status" value="1"/>
</dbReference>
<comment type="caution">
    <text evidence="12">The sequence shown here is derived from an EMBL/GenBank/DDBJ whole genome shotgun (WGS) entry which is preliminary data.</text>
</comment>
<dbReference type="InterPro" id="IPR027408">
    <property type="entry name" value="PNPase/RNase_PH_dom_sf"/>
</dbReference>
<dbReference type="InterPro" id="IPR015847">
    <property type="entry name" value="ExoRNase_PH_dom2"/>
</dbReference>
<feature type="domain" description="Exoribonuclease phosphorolytic" evidence="10">
    <location>
        <begin position="37"/>
        <end position="172"/>
    </location>
</feature>
<dbReference type="GO" id="GO:0035925">
    <property type="term" value="F:mRNA 3'-UTR AU-rich region binding"/>
    <property type="evidence" value="ECO:0007669"/>
    <property type="project" value="TreeGrafter"/>
</dbReference>
<dbReference type="OrthoDB" id="45882at2759"/>
<dbReference type="GO" id="GO:0000467">
    <property type="term" value="P:exonucleolytic trimming to generate mature 3'-end of 5.8S rRNA from tricistronic rRNA transcript (SSU-rRNA, 5.8S rRNA, LSU-rRNA)"/>
    <property type="evidence" value="ECO:0007669"/>
    <property type="project" value="TreeGrafter"/>
</dbReference>